<reference evidence="1 2" key="1">
    <citation type="submission" date="2018-01" db="EMBL/GenBank/DDBJ databases">
        <title>Comparative genomics of Mycobacterium mucogenicum and Mycobacterium neoaurum clade members emphasizing tRNA and non-coding RNA.</title>
        <authorList>
            <person name="Behra P.R.K."/>
            <person name="Pettersson B.M.F."/>
            <person name="Das S."/>
            <person name="Dasgupta S."/>
            <person name="Kirsebom L.A."/>
        </authorList>
    </citation>
    <scope>NUCLEOTIDE SEQUENCE [LARGE SCALE GENOMIC DNA]</scope>
    <source>
        <strain evidence="1 2">DSM 45104</strain>
    </source>
</reference>
<name>A0A7I7ZU09_9MYCO</name>
<evidence type="ECO:0000313" key="1">
    <source>
        <dbReference type="EMBL" id="TLH59471.1"/>
    </source>
</evidence>
<dbReference type="Proteomes" id="UP000309984">
    <property type="component" value="Unassembled WGS sequence"/>
</dbReference>
<protein>
    <submittedName>
        <fullName evidence="1">Uncharacterized protein</fullName>
    </submittedName>
</protein>
<proteinExistence type="predicted"/>
<gene>
    <name evidence="1" type="ORF">C1S79_27265</name>
</gene>
<comment type="caution">
    <text evidence="1">The sequence shown here is derived from an EMBL/GenBank/DDBJ whole genome shotgun (WGS) entry which is preliminary data.</text>
</comment>
<dbReference type="EMBL" id="POTM01000065">
    <property type="protein sequence ID" value="TLH59471.1"/>
    <property type="molecule type" value="Genomic_DNA"/>
</dbReference>
<dbReference type="AlphaFoldDB" id="A0A7I7ZU09"/>
<organism evidence="1 2">
    <name type="scientific">Mycolicibacterium phocaicum</name>
    <dbReference type="NCBI Taxonomy" id="319706"/>
    <lineage>
        <taxon>Bacteria</taxon>
        <taxon>Bacillati</taxon>
        <taxon>Actinomycetota</taxon>
        <taxon>Actinomycetes</taxon>
        <taxon>Mycobacteriales</taxon>
        <taxon>Mycobacteriaceae</taxon>
        <taxon>Mycolicibacterium</taxon>
    </lineage>
</organism>
<sequence>MDMAAAGTDNPLLDELKEPRDVLEKLTPEESALLLGLLRKARVAHQHGLDRSLDDGLKVLPRLIRPAARKILFGK</sequence>
<accession>A0A7I7ZU09</accession>
<keyword evidence="2" id="KW-1185">Reference proteome</keyword>
<evidence type="ECO:0000313" key="2">
    <source>
        <dbReference type="Proteomes" id="UP000309984"/>
    </source>
</evidence>